<evidence type="ECO:0000259" key="1">
    <source>
        <dbReference type="Pfam" id="PF01636"/>
    </source>
</evidence>
<accession>A0A9D9D8N4</accession>
<dbReference type="Gene3D" id="3.90.1200.10">
    <property type="match status" value="1"/>
</dbReference>
<dbReference type="Pfam" id="PF01636">
    <property type="entry name" value="APH"/>
    <property type="match status" value="1"/>
</dbReference>
<feature type="domain" description="Aminoglycoside phosphotransferase" evidence="1">
    <location>
        <begin position="27"/>
        <end position="221"/>
    </location>
</feature>
<proteinExistence type="predicted"/>
<name>A0A9D9D8N4_9BACL</name>
<dbReference type="InterPro" id="IPR011009">
    <property type="entry name" value="Kinase-like_dom_sf"/>
</dbReference>
<gene>
    <name evidence="2" type="ORF">IAC78_00540</name>
</gene>
<protein>
    <submittedName>
        <fullName evidence="2">Phosphotransferase</fullName>
    </submittedName>
</protein>
<comment type="caution">
    <text evidence="2">The sequence shown here is derived from an EMBL/GenBank/DDBJ whole genome shotgun (WGS) entry which is preliminary data.</text>
</comment>
<dbReference type="AlphaFoldDB" id="A0A9D9D8N4"/>
<sequence length="276" mass="33035">MNSILTKEDLKFLNKNGIEIKSAVQDKIGISNRNYLINEKYFLKCGDKNFYSFSKPLVELTNLSAKHQLCAKVISFDRYHLLSEYIPNLKSLTNEISSLSKKHLDEIIKAIKAFHSLNFNGLEKVNYSSLLSSFRNKLKEEQRIYLPEIESFLNERQKLTQLTLSHLDLVTNNIMFTESKKVLLFDYEFACIGMEYFDITSLISECEFTTNEKLYLIHLYFDNEEKEKYYLDNLDKYLRGFDLIWYHWAYLRYLKEENKKKKEIFQQIYLEKKRFI</sequence>
<organism evidence="2 3">
    <name type="scientific">Candidatus Scatoplasma merdavium</name>
    <dbReference type="NCBI Taxonomy" id="2840932"/>
    <lineage>
        <taxon>Bacteria</taxon>
        <taxon>Bacillati</taxon>
        <taxon>Bacillota</taxon>
        <taxon>Bacilli</taxon>
        <taxon>Bacillales</taxon>
        <taxon>Candidatus Scatoplasma</taxon>
    </lineage>
</organism>
<reference evidence="2" key="1">
    <citation type="submission" date="2020-10" db="EMBL/GenBank/DDBJ databases">
        <authorList>
            <person name="Gilroy R."/>
        </authorList>
    </citation>
    <scope>NUCLEOTIDE SEQUENCE</scope>
    <source>
        <strain evidence="2">1748</strain>
    </source>
</reference>
<evidence type="ECO:0000313" key="3">
    <source>
        <dbReference type="Proteomes" id="UP000823629"/>
    </source>
</evidence>
<evidence type="ECO:0000313" key="2">
    <source>
        <dbReference type="EMBL" id="MBO8413958.1"/>
    </source>
</evidence>
<reference evidence="2" key="2">
    <citation type="journal article" date="2021" name="PeerJ">
        <title>Extensive microbial diversity within the chicken gut microbiome revealed by metagenomics and culture.</title>
        <authorList>
            <person name="Gilroy R."/>
            <person name="Ravi A."/>
            <person name="Getino M."/>
            <person name="Pursley I."/>
            <person name="Horton D.L."/>
            <person name="Alikhan N.F."/>
            <person name="Baker D."/>
            <person name="Gharbi K."/>
            <person name="Hall N."/>
            <person name="Watson M."/>
            <person name="Adriaenssens E.M."/>
            <person name="Foster-Nyarko E."/>
            <person name="Jarju S."/>
            <person name="Secka A."/>
            <person name="Antonio M."/>
            <person name="Oren A."/>
            <person name="Chaudhuri R.R."/>
            <person name="La Ragione R."/>
            <person name="Hildebrand F."/>
            <person name="Pallen M.J."/>
        </authorList>
    </citation>
    <scope>NUCLEOTIDE SEQUENCE</scope>
    <source>
        <strain evidence="2">1748</strain>
    </source>
</reference>
<dbReference type="Proteomes" id="UP000823629">
    <property type="component" value="Unassembled WGS sequence"/>
</dbReference>
<dbReference type="SUPFAM" id="SSF56112">
    <property type="entry name" value="Protein kinase-like (PK-like)"/>
    <property type="match status" value="1"/>
</dbReference>
<dbReference type="InterPro" id="IPR002575">
    <property type="entry name" value="Aminoglycoside_PTrfase"/>
</dbReference>
<dbReference type="EMBL" id="JADING010000013">
    <property type="protein sequence ID" value="MBO8413958.1"/>
    <property type="molecule type" value="Genomic_DNA"/>
</dbReference>